<evidence type="ECO:0000256" key="2">
    <source>
        <dbReference type="ARBA" id="ARBA00007165"/>
    </source>
</evidence>
<dbReference type="InterPro" id="IPR002994">
    <property type="entry name" value="Surf1/Shy1"/>
</dbReference>
<dbReference type="AlphaFoldDB" id="A0A6J4P018"/>
<evidence type="ECO:0000256" key="5">
    <source>
        <dbReference type="ARBA" id="ARBA00023136"/>
    </source>
</evidence>
<dbReference type="PANTHER" id="PTHR23427:SF2">
    <property type="entry name" value="SURFEIT LOCUS PROTEIN 1"/>
    <property type="match status" value="1"/>
</dbReference>
<dbReference type="InterPro" id="IPR045214">
    <property type="entry name" value="Surf1/Surf4"/>
</dbReference>
<sequence>MPNLRFLLSRRWVLLLVVVVALAGVAWRLGEWQFDRREDRLARNATIERNESSAPVPVTDVLAPGSPVAAEEEWRPISATGTYAVEDTVVVRYRTRNGAAGVDVVVPLELPDGSSVLVDRGWLRTDNRGTRPADVPPPPAGEVTIEGWVRADATGDSTAVSDQSTRAISSERIGEALGREVLTGFVELRAESPDPDQALEPVQLPEQDGGPHFFYGLQWWFFGILALFGFGYLAYDEARGGRGMVRGSRRSKVSEGSKGSEGSERSQHAAVDRKHDARQE</sequence>
<keyword evidence="3 6" id="KW-0812">Transmembrane</keyword>
<comment type="similarity">
    <text evidence="2 6">Belongs to the SURF1 family.</text>
</comment>
<evidence type="ECO:0000256" key="7">
    <source>
        <dbReference type="SAM" id="MobiDB-lite"/>
    </source>
</evidence>
<evidence type="ECO:0000256" key="6">
    <source>
        <dbReference type="RuleBase" id="RU363076"/>
    </source>
</evidence>
<dbReference type="PANTHER" id="PTHR23427">
    <property type="entry name" value="SURFEIT LOCUS PROTEIN"/>
    <property type="match status" value="1"/>
</dbReference>
<keyword evidence="6" id="KW-1003">Cell membrane</keyword>
<organism evidence="8">
    <name type="scientific">uncultured Nocardioides sp</name>
    <dbReference type="NCBI Taxonomy" id="198441"/>
    <lineage>
        <taxon>Bacteria</taxon>
        <taxon>Bacillati</taxon>
        <taxon>Actinomycetota</taxon>
        <taxon>Actinomycetes</taxon>
        <taxon>Propionibacteriales</taxon>
        <taxon>Nocardioidaceae</taxon>
        <taxon>Nocardioides</taxon>
        <taxon>environmental samples</taxon>
    </lineage>
</organism>
<protein>
    <recommendedName>
        <fullName evidence="6">SURF1-like protein</fullName>
    </recommendedName>
</protein>
<evidence type="ECO:0000256" key="4">
    <source>
        <dbReference type="ARBA" id="ARBA00022989"/>
    </source>
</evidence>
<accession>A0A6J4P018</accession>
<dbReference type="GO" id="GO:0005886">
    <property type="term" value="C:plasma membrane"/>
    <property type="evidence" value="ECO:0007669"/>
    <property type="project" value="UniProtKB-SubCell"/>
</dbReference>
<proteinExistence type="inferred from homology"/>
<feature type="region of interest" description="Disordered" evidence="7">
    <location>
        <begin position="242"/>
        <end position="280"/>
    </location>
</feature>
<dbReference type="CDD" id="cd06662">
    <property type="entry name" value="SURF1"/>
    <property type="match status" value="1"/>
</dbReference>
<dbReference type="Pfam" id="PF02104">
    <property type="entry name" value="SURF1"/>
    <property type="match status" value="1"/>
</dbReference>
<feature type="transmembrane region" description="Helical" evidence="6">
    <location>
        <begin position="213"/>
        <end position="235"/>
    </location>
</feature>
<evidence type="ECO:0000256" key="3">
    <source>
        <dbReference type="ARBA" id="ARBA00022692"/>
    </source>
</evidence>
<evidence type="ECO:0000256" key="1">
    <source>
        <dbReference type="ARBA" id="ARBA00004370"/>
    </source>
</evidence>
<comment type="subcellular location">
    <subcellularLocation>
        <location evidence="6">Cell membrane</location>
        <topology evidence="6">Multi-pass membrane protein</topology>
    </subcellularLocation>
    <subcellularLocation>
        <location evidence="1">Membrane</location>
    </subcellularLocation>
</comment>
<dbReference type="EMBL" id="CADCUN010000226">
    <property type="protein sequence ID" value="CAA9401408.1"/>
    <property type="molecule type" value="Genomic_DNA"/>
</dbReference>
<reference evidence="8" key="1">
    <citation type="submission" date="2020-02" db="EMBL/GenBank/DDBJ databases">
        <authorList>
            <person name="Meier V. D."/>
        </authorList>
    </citation>
    <scope>NUCLEOTIDE SEQUENCE</scope>
    <source>
        <strain evidence="8">AVDCRST_MAG60</strain>
    </source>
</reference>
<feature type="compositionally biased region" description="Basic and acidic residues" evidence="7">
    <location>
        <begin position="261"/>
        <end position="280"/>
    </location>
</feature>
<name>A0A6J4P018_9ACTN</name>
<dbReference type="PROSITE" id="PS50895">
    <property type="entry name" value="SURF1"/>
    <property type="match status" value="1"/>
</dbReference>
<gene>
    <name evidence="8" type="ORF">AVDCRST_MAG60-2135</name>
</gene>
<comment type="caution">
    <text evidence="6">Lacks conserved residue(s) required for the propagation of feature annotation.</text>
</comment>
<evidence type="ECO:0000313" key="8">
    <source>
        <dbReference type="EMBL" id="CAA9401408.1"/>
    </source>
</evidence>
<keyword evidence="5 6" id="KW-0472">Membrane</keyword>
<keyword evidence="4 6" id="KW-1133">Transmembrane helix</keyword>